<dbReference type="STRING" id="661478.OP10G_2694"/>
<keyword evidence="1" id="KW-0472">Membrane</keyword>
<sequence length="295" mass="32074">MRIIHRAFTLIELLVVIAIIAILAAILFPVFAQAKQAAKKTSDLSNMRNIGMGFMLYNGDNDDLAPFIRDVHIFATDFTGPSEISWKDLVYPYIKNGGGRVNSVGQIFNTPGDGGIFQSPLSSHAWSKAGPASGRDPAGVGDETTRFPRSYAVNNEAGANELGDLHRWWPANYTDNPQFNQGSGNMSELTKPASTIMVAPTKTFLLDVDHATALERPYSADGVQLGWDGGAGLGGLMTDGGGGANFIYFDGHAKNSKISQTLASDGWDCLPHYPNIWAPWQDYEANQIRLKTDYK</sequence>
<dbReference type="EMBL" id="CP007139">
    <property type="protein sequence ID" value="AIE86062.1"/>
    <property type="molecule type" value="Genomic_DNA"/>
</dbReference>
<protein>
    <recommendedName>
        <fullName evidence="4">Prepilin-type N-terminal cleavage/methylation domain-containing protein</fullName>
    </recommendedName>
</protein>
<name>A0A068NRX0_FIMGI</name>
<reference evidence="2 3" key="1">
    <citation type="journal article" date="2014" name="PLoS ONE">
        <title>The first complete genome sequence of the class fimbriimonadia in the phylum armatimonadetes.</title>
        <authorList>
            <person name="Hu Z.Y."/>
            <person name="Wang Y.Z."/>
            <person name="Im W.T."/>
            <person name="Wang S.Y."/>
            <person name="Zhao G.P."/>
            <person name="Zheng H.J."/>
            <person name="Quan Z.X."/>
        </authorList>
    </citation>
    <scope>NUCLEOTIDE SEQUENCE [LARGE SCALE GENOMIC DNA]</scope>
    <source>
        <strain evidence="2">Gsoil 348</strain>
    </source>
</reference>
<feature type="transmembrane region" description="Helical" evidence="1">
    <location>
        <begin position="7"/>
        <end position="32"/>
    </location>
</feature>
<dbReference type="Gene3D" id="3.30.700.10">
    <property type="entry name" value="Glycoprotein, Type 4 Pilin"/>
    <property type="match status" value="1"/>
</dbReference>
<dbReference type="HOGENOM" id="CLU_041661_1_0_0"/>
<accession>A0A068NRX0</accession>
<evidence type="ECO:0000313" key="2">
    <source>
        <dbReference type="EMBL" id="AIE86062.1"/>
    </source>
</evidence>
<dbReference type="PANTHER" id="PTHR30093">
    <property type="entry name" value="GENERAL SECRETION PATHWAY PROTEIN G"/>
    <property type="match status" value="1"/>
</dbReference>
<dbReference type="PANTHER" id="PTHR30093:SF2">
    <property type="entry name" value="TYPE II SECRETION SYSTEM PROTEIN H"/>
    <property type="match status" value="1"/>
</dbReference>
<evidence type="ECO:0008006" key="4">
    <source>
        <dbReference type="Google" id="ProtNLM"/>
    </source>
</evidence>
<keyword evidence="3" id="KW-1185">Reference proteome</keyword>
<dbReference type="NCBIfam" id="TIGR02532">
    <property type="entry name" value="IV_pilin_GFxxxE"/>
    <property type="match status" value="1"/>
</dbReference>
<dbReference type="eggNOG" id="COG4968">
    <property type="taxonomic scope" value="Bacteria"/>
</dbReference>
<dbReference type="InterPro" id="IPR012902">
    <property type="entry name" value="N_methyl_site"/>
</dbReference>
<gene>
    <name evidence="2" type="ORF">OP10G_2694</name>
</gene>
<organism evidence="2 3">
    <name type="scientific">Fimbriimonas ginsengisoli Gsoil 348</name>
    <dbReference type="NCBI Taxonomy" id="661478"/>
    <lineage>
        <taxon>Bacteria</taxon>
        <taxon>Bacillati</taxon>
        <taxon>Armatimonadota</taxon>
        <taxon>Fimbriimonadia</taxon>
        <taxon>Fimbriimonadales</taxon>
        <taxon>Fimbriimonadaceae</taxon>
        <taxon>Fimbriimonas</taxon>
    </lineage>
</organism>
<dbReference type="Proteomes" id="UP000027982">
    <property type="component" value="Chromosome"/>
</dbReference>
<dbReference type="InterPro" id="IPR045584">
    <property type="entry name" value="Pilin-like"/>
</dbReference>
<keyword evidence="1" id="KW-0812">Transmembrane</keyword>
<proteinExistence type="predicted"/>
<dbReference type="AlphaFoldDB" id="A0A068NRX0"/>
<keyword evidence="1" id="KW-1133">Transmembrane helix</keyword>
<dbReference type="KEGG" id="fgi:OP10G_2694"/>
<evidence type="ECO:0000313" key="3">
    <source>
        <dbReference type="Proteomes" id="UP000027982"/>
    </source>
</evidence>
<dbReference type="Pfam" id="PF07963">
    <property type="entry name" value="N_methyl"/>
    <property type="match status" value="1"/>
</dbReference>
<dbReference type="SUPFAM" id="SSF54523">
    <property type="entry name" value="Pili subunits"/>
    <property type="match status" value="1"/>
</dbReference>
<evidence type="ECO:0000256" key="1">
    <source>
        <dbReference type="SAM" id="Phobius"/>
    </source>
</evidence>